<dbReference type="GO" id="GO:0016788">
    <property type="term" value="F:hydrolase activity, acting on ester bonds"/>
    <property type="evidence" value="ECO:0007669"/>
    <property type="project" value="InterPro"/>
</dbReference>
<sequence>MGSQQRQRATDADPAALRVVVGVVAAAAAQNYSAIFNFGDSITDTGNLCTNGRPSQITFTQPPYGETYFGTPTCRCSDGRVVVDFLSSQFGLPFLPPSKSSSADFKQGANMAITGATAMDAPFFRSLGLSDKIWNNGPISFQLQWFQQIATAVDCGQSCKSHLANSLFVFGGNDIIFGGYSIEQARKYTPKIVNTISRGIDKLIGLGATDIVVPGVLPIGCFPIYLTIYQSSNSSDYDDLGCLSSFNDLSTYHNTLLQKRVGIIQSRHRKTARIMYADFYSVVYDVVRNPQTYDVLAASEQECSKNEFVIIVPRSAAAPRKGSSTGGMKGVMSTHSTYAQMDNYFHEYRVEYLANCASKESYATPVHQAGNDDLTLLQWMLAGIVPLDLPHSPTREVA</sequence>
<comment type="caution">
    <text evidence="3">The sequence shown here is derived from an EMBL/GenBank/DDBJ whole genome shotgun (WGS) entry which is preliminary data.</text>
</comment>
<dbReference type="Gene3D" id="3.40.50.1110">
    <property type="entry name" value="SGNH hydrolase"/>
    <property type="match status" value="1"/>
</dbReference>
<accession>A0A811PTQ8</accession>
<gene>
    <name evidence="3" type="ORF">NCGR_LOCUS31529</name>
</gene>
<dbReference type="Proteomes" id="UP000604825">
    <property type="component" value="Unassembled WGS sequence"/>
</dbReference>
<dbReference type="SUPFAM" id="SSF52266">
    <property type="entry name" value="SGNH hydrolase"/>
    <property type="match status" value="1"/>
</dbReference>
<dbReference type="EMBL" id="CAJGYO010000007">
    <property type="protein sequence ID" value="CAD6247324.1"/>
    <property type="molecule type" value="Genomic_DNA"/>
</dbReference>
<evidence type="ECO:0000313" key="4">
    <source>
        <dbReference type="Proteomes" id="UP000604825"/>
    </source>
</evidence>
<dbReference type="AlphaFoldDB" id="A0A811PTQ8"/>
<reference evidence="3" key="1">
    <citation type="submission" date="2020-10" db="EMBL/GenBank/DDBJ databases">
        <authorList>
            <person name="Han B."/>
            <person name="Lu T."/>
            <person name="Zhao Q."/>
            <person name="Huang X."/>
            <person name="Zhao Y."/>
        </authorList>
    </citation>
    <scope>NUCLEOTIDE SEQUENCE</scope>
</reference>
<dbReference type="InterPro" id="IPR001087">
    <property type="entry name" value="GDSL"/>
</dbReference>
<keyword evidence="2" id="KW-0325">Glycoprotein</keyword>
<evidence type="ECO:0000256" key="1">
    <source>
        <dbReference type="ARBA" id="ARBA00008668"/>
    </source>
</evidence>
<dbReference type="OrthoDB" id="1600564at2759"/>
<name>A0A811PTQ8_9POAL</name>
<evidence type="ECO:0008006" key="5">
    <source>
        <dbReference type="Google" id="ProtNLM"/>
    </source>
</evidence>
<evidence type="ECO:0000313" key="3">
    <source>
        <dbReference type="EMBL" id="CAD6247324.1"/>
    </source>
</evidence>
<organism evidence="3 4">
    <name type="scientific">Miscanthus lutarioriparius</name>
    <dbReference type="NCBI Taxonomy" id="422564"/>
    <lineage>
        <taxon>Eukaryota</taxon>
        <taxon>Viridiplantae</taxon>
        <taxon>Streptophyta</taxon>
        <taxon>Embryophyta</taxon>
        <taxon>Tracheophyta</taxon>
        <taxon>Spermatophyta</taxon>
        <taxon>Magnoliopsida</taxon>
        <taxon>Liliopsida</taxon>
        <taxon>Poales</taxon>
        <taxon>Poaceae</taxon>
        <taxon>PACMAD clade</taxon>
        <taxon>Panicoideae</taxon>
        <taxon>Andropogonodae</taxon>
        <taxon>Andropogoneae</taxon>
        <taxon>Saccharinae</taxon>
        <taxon>Miscanthus</taxon>
    </lineage>
</organism>
<keyword evidence="4" id="KW-1185">Reference proteome</keyword>
<comment type="similarity">
    <text evidence="1">Belongs to the 'GDSL' lipolytic enzyme family.</text>
</comment>
<dbReference type="PANTHER" id="PTHR22835:SF519">
    <property type="entry name" value="GDSL ESTERASE_LIPASE"/>
    <property type="match status" value="1"/>
</dbReference>
<dbReference type="InterPro" id="IPR036514">
    <property type="entry name" value="SGNH_hydro_sf"/>
</dbReference>
<protein>
    <recommendedName>
        <fullName evidence="5">GDSL esterase/lipase</fullName>
    </recommendedName>
</protein>
<proteinExistence type="inferred from homology"/>
<evidence type="ECO:0000256" key="2">
    <source>
        <dbReference type="ARBA" id="ARBA00023180"/>
    </source>
</evidence>
<dbReference type="Pfam" id="PF00657">
    <property type="entry name" value="Lipase_GDSL"/>
    <property type="match status" value="1"/>
</dbReference>
<dbReference type="PANTHER" id="PTHR22835">
    <property type="entry name" value="ZINC FINGER FYVE DOMAIN CONTAINING PROTEIN"/>
    <property type="match status" value="1"/>
</dbReference>